<protein>
    <submittedName>
        <fullName evidence="1">L, D-transpeptidase catalytic domain family protein</fullName>
    </submittedName>
</protein>
<evidence type="ECO:0000313" key="1">
    <source>
        <dbReference type="EMBL" id="AXA44622.1"/>
    </source>
</evidence>
<reference evidence="1 2" key="1">
    <citation type="submission" date="2018-07" db="EMBL/GenBank/DDBJ databases">
        <title>Rhizobium leguminosarum strain:ATCC 14479 Genome sequencing and assembly.</title>
        <authorList>
            <person name="Chakraborty R."/>
        </authorList>
    </citation>
    <scope>NUCLEOTIDE SEQUENCE [LARGE SCALE GENOMIC DNA]</scope>
    <source>
        <strain evidence="1 2">ATCC 14479</strain>
        <plasmid evidence="2">Plasmid unnamed4</plasmid>
    </source>
</reference>
<dbReference type="AlphaFoldDB" id="A0A2Z4YVY8"/>
<dbReference type="RefSeq" id="WP_112908458.1">
    <property type="nucleotide sequence ID" value="NZ_CP030764.1"/>
</dbReference>
<accession>A0A2Z4YVY8</accession>
<sequence length="250" mass="27843">MARALQTTSVDNLLQQVLSQLETTLDATSAFVQELVRNRDVATLSRGEQFRAVPDAGFLAKGSTLEPGQDEPALMELAEKQGLEIPMERLISLRNKRYEESNPRYWGIVNFDLHSSKPRLFVFDVVARETSSYLCAHGRGSEGPEDDGLADVFSNVEESRATSLGIYRCAETYQGENGYSLRMDGLEETNSRARSRAIVVHGADYVSARFSQRYGRIGRSEGCPALDHLVAQTVINQLKQGSLLMHWKTP</sequence>
<dbReference type="InterPro" id="IPR032676">
    <property type="entry name" value="YkuD_2"/>
</dbReference>
<proteinExistence type="predicted"/>
<dbReference type="Pfam" id="PF13645">
    <property type="entry name" value="YkuD_2"/>
    <property type="match status" value="1"/>
</dbReference>
<geneLocation type="plasmid" evidence="1 2">
    <name>unnamed4</name>
</geneLocation>
<evidence type="ECO:0000313" key="2">
    <source>
        <dbReference type="Proteomes" id="UP000251166"/>
    </source>
</evidence>
<dbReference type="EMBL" id="CP030764">
    <property type="protein sequence ID" value="AXA44622.1"/>
    <property type="molecule type" value="Genomic_DNA"/>
</dbReference>
<dbReference type="PANTHER" id="PTHR38477">
    <property type="entry name" value="HYPOTHETICAL EXPORTED PROTEIN"/>
    <property type="match status" value="1"/>
</dbReference>
<dbReference type="Proteomes" id="UP000251166">
    <property type="component" value="Plasmid unnamed4"/>
</dbReference>
<dbReference type="PANTHER" id="PTHR38477:SF1">
    <property type="entry name" value="MUREIN L,D-TRANSPEPTIDASE CATALYTIC DOMAIN FAMILY PROTEIN"/>
    <property type="match status" value="1"/>
</dbReference>
<gene>
    <name evidence="1" type="ORF">DLJ82_6651</name>
</gene>
<keyword evidence="1" id="KW-0614">Plasmid</keyword>
<name>A0A2Z4YVY8_RHILE</name>
<organism evidence="1 2">
    <name type="scientific">Rhizobium leguminosarum</name>
    <dbReference type="NCBI Taxonomy" id="384"/>
    <lineage>
        <taxon>Bacteria</taxon>
        <taxon>Pseudomonadati</taxon>
        <taxon>Pseudomonadota</taxon>
        <taxon>Alphaproteobacteria</taxon>
        <taxon>Hyphomicrobiales</taxon>
        <taxon>Rhizobiaceae</taxon>
        <taxon>Rhizobium/Agrobacterium group</taxon>
        <taxon>Rhizobium</taxon>
    </lineage>
</organism>